<sequence length="554" mass="60232">MLRPAAVSMIALLRSPLAQRSAGAAGPAQIGGPLLLLRYSSSSSDRPASPAAGASTTAAAAAAAGRPPIPPLATNNATSSAAAASAFPPNFGSNQVLPLETEMITRLNGLLSSFLLYPPTPIQFAFAYGSGVFPQLQAGPEHAVRPLASRAEPAKGKMVDLVLAVNHPQHWHGMNMQHFPNHYSRIARLVGAGSLMRKVQHAGAGVWYHPYVQLNGELAKYGVIDIDTLCKDLLDWDTLYVSGRMHKPVALLLSHPRVRLAQQVNLSSALRTSLLLLPEHFSEVELFTRIASLSYTGDFRMHVPGAENVNKVRNIVLGQRHAFRRLYGGLIRSLGTLDVLESRRDRFTLRQDNSPQRRLEHLIRLPLNLRRHIQAHYTAHPQLDPAFLKLSLSKKSEELRRVEKLPSRDTLDKRMSNSSPSASEDKDSLQERETSAHSRSSDPDTLEFWCAVERQPDLDNVILQSITKIVRGPAWAQSIKGIYTAGLGRTARYVGAKIGKYFEGRSQTQSQPPKGDSPSFSPSPGGKHPSTSTSTPSNSSSSSSSSASSSKQGQ</sequence>
<reference evidence="20" key="1">
    <citation type="journal article" date="2023" name="PhytoFront">
        <title>Draft Genome Resources of Seven Strains of Tilletia horrida, Causal Agent of Kernel Smut of Rice.</title>
        <authorList>
            <person name="Khanal S."/>
            <person name="Antony Babu S."/>
            <person name="Zhou X.G."/>
        </authorList>
    </citation>
    <scope>NUCLEOTIDE SEQUENCE</scope>
    <source>
        <strain evidence="20">TX3</strain>
    </source>
</reference>
<evidence type="ECO:0000256" key="18">
    <source>
        <dbReference type="ARBA" id="ARBA00029893"/>
    </source>
</evidence>
<accession>A0AAN6GAC2</accession>
<organism evidence="20 21">
    <name type="scientific">Tilletia horrida</name>
    <dbReference type="NCBI Taxonomy" id="155126"/>
    <lineage>
        <taxon>Eukaryota</taxon>
        <taxon>Fungi</taxon>
        <taxon>Dikarya</taxon>
        <taxon>Basidiomycota</taxon>
        <taxon>Ustilaginomycotina</taxon>
        <taxon>Exobasidiomycetes</taxon>
        <taxon>Tilletiales</taxon>
        <taxon>Tilletiaceae</taxon>
        <taxon>Tilletia</taxon>
    </lineage>
</organism>
<comment type="similarity">
    <text evidence="5">Belongs to the TAM41 family.</text>
</comment>
<comment type="pathway">
    <text evidence="4">Lipid metabolism.</text>
</comment>
<evidence type="ECO:0000256" key="1">
    <source>
        <dbReference type="ARBA" id="ARBA00001946"/>
    </source>
</evidence>
<dbReference type="Proteomes" id="UP001176521">
    <property type="component" value="Unassembled WGS sequence"/>
</dbReference>
<evidence type="ECO:0000313" key="20">
    <source>
        <dbReference type="EMBL" id="KAK0529537.1"/>
    </source>
</evidence>
<evidence type="ECO:0000256" key="16">
    <source>
        <dbReference type="ARBA" id="ARBA00023209"/>
    </source>
</evidence>
<keyword evidence="16" id="KW-0594">Phospholipid biosynthesis</keyword>
<feature type="compositionally biased region" description="Low complexity" evidence="19">
    <location>
        <begin position="512"/>
        <end position="554"/>
    </location>
</feature>
<evidence type="ECO:0000256" key="5">
    <source>
        <dbReference type="ARBA" id="ARBA00005458"/>
    </source>
</evidence>
<keyword evidence="21" id="KW-1185">Reference proteome</keyword>
<dbReference type="PANTHER" id="PTHR13619:SF0">
    <property type="entry name" value="PHOSPHATIDATE CYTIDYLYLTRANSFERASE, MITOCHONDRIAL"/>
    <property type="match status" value="1"/>
</dbReference>
<keyword evidence="9" id="KW-0808">Transferase</keyword>
<dbReference type="GO" id="GO:0016024">
    <property type="term" value="P:CDP-diacylglycerol biosynthetic process"/>
    <property type="evidence" value="ECO:0007669"/>
    <property type="project" value="TreeGrafter"/>
</dbReference>
<keyword evidence="14" id="KW-0496">Mitochondrion</keyword>
<feature type="region of interest" description="Disordered" evidence="19">
    <location>
        <begin position="399"/>
        <end position="443"/>
    </location>
</feature>
<keyword evidence="8" id="KW-0444">Lipid biosynthesis</keyword>
<proteinExistence type="inferred from homology"/>
<keyword evidence="11" id="KW-0999">Mitochondrion inner membrane</keyword>
<feature type="region of interest" description="Disordered" evidence="19">
    <location>
        <begin position="504"/>
        <end position="554"/>
    </location>
</feature>
<feature type="compositionally biased region" description="Basic and acidic residues" evidence="19">
    <location>
        <begin position="423"/>
        <end position="442"/>
    </location>
</feature>
<evidence type="ECO:0000256" key="6">
    <source>
        <dbReference type="ARBA" id="ARBA00012487"/>
    </source>
</evidence>
<evidence type="ECO:0000256" key="12">
    <source>
        <dbReference type="ARBA" id="ARBA00022842"/>
    </source>
</evidence>
<evidence type="ECO:0000256" key="13">
    <source>
        <dbReference type="ARBA" id="ARBA00023098"/>
    </source>
</evidence>
<evidence type="ECO:0000256" key="9">
    <source>
        <dbReference type="ARBA" id="ARBA00022679"/>
    </source>
</evidence>
<dbReference type="EC" id="2.7.7.41" evidence="6"/>
<keyword evidence="15" id="KW-0472">Membrane</keyword>
<protein>
    <recommendedName>
        <fullName evidence="7">Phosphatidate cytidylyltransferase, mitochondrial</fullName>
        <ecNumber evidence="6">2.7.7.41</ecNumber>
    </recommendedName>
    <alternativeName>
        <fullName evidence="18">CDP-diacylglycerol synthase</fullName>
    </alternativeName>
</protein>
<keyword evidence="10" id="KW-0548">Nucleotidyltransferase</keyword>
<keyword evidence="12" id="KW-0460">Magnesium</keyword>
<dbReference type="GO" id="GO:0032049">
    <property type="term" value="P:cardiolipin biosynthetic process"/>
    <property type="evidence" value="ECO:0007669"/>
    <property type="project" value="InterPro"/>
</dbReference>
<evidence type="ECO:0000256" key="4">
    <source>
        <dbReference type="ARBA" id="ARBA00005189"/>
    </source>
</evidence>
<comment type="pathway">
    <text evidence="3">Phospholipid metabolism; CDP-diacylglycerol biosynthesis; CDP-diacylglycerol from sn-glycerol 3-phosphate: step 3/3.</text>
</comment>
<evidence type="ECO:0000313" key="21">
    <source>
        <dbReference type="Proteomes" id="UP001176521"/>
    </source>
</evidence>
<evidence type="ECO:0000256" key="17">
    <source>
        <dbReference type="ARBA" id="ARBA00023264"/>
    </source>
</evidence>
<dbReference type="GO" id="GO:0005743">
    <property type="term" value="C:mitochondrial inner membrane"/>
    <property type="evidence" value="ECO:0007669"/>
    <property type="project" value="UniProtKB-SubCell"/>
</dbReference>
<evidence type="ECO:0000256" key="19">
    <source>
        <dbReference type="SAM" id="MobiDB-lite"/>
    </source>
</evidence>
<keyword evidence="13" id="KW-0443">Lipid metabolism</keyword>
<dbReference type="InterPro" id="IPR015222">
    <property type="entry name" value="Tam41"/>
</dbReference>
<evidence type="ECO:0000256" key="2">
    <source>
        <dbReference type="ARBA" id="ARBA00004443"/>
    </source>
</evidence>
<evidence type="ECO:0000256" key="11">
    <source>
        <dbReference type="ARBA" id="ARBA00022792"/>
    </source>
</evidence>
<dbReference type="GO" id="GO:0004605">
    <property type="term" value="F:phosphatidate cytidylyltransferase activity"/>
    <property type="evidence" value="ECO:0007669"/>
    <property type="project" value="UniProtKB-EC"/>
</dbReference>
<evidence type="ECO:0000256" key="7">
    <source>
        <dbReference type="ARBA" id="ARBA00018337"/>
    </source>
</evidence>
<evidence type="ECO:0000256" key="14">
    <source>
        <dbReference type="ARBA" id="ARBA00023128"/>
    </source>
</evidence>
<name>A0AAN6GAC2_9BASI</name>
<evidence type="ECO:0000256" key="8">
    <source>
        <dbReference type="ARBA" id="ARBA00022516"/>
    </source>
</evidence>
<feature type="compositionally biased region" description="Basic and acidic residues" evidence="19">
    <location>
        <begin position="399"/>
        <end position="415"/>
    </location>
</feature>
<evidence type="ECO:0000256" key="15">
    <source>
        <dbReference type="ARBA" id="ARBA00023136"/>
    </source>
</evidence>
<dbReference type="EMBL" id="JAPDMQ010000240">
    <property type="protein sequence ID" value="KAK0529537.1"/>
    <property type="molecule type" value="Genomic_DNA"/>
</dbReference>
<comment type="caution">
    <text evidence="20">The sequence shown here is derived from an EMBL/GenBank/DDBJ whole genome shotgun (WGS) entry which is preliminary data.</text>
</comment>
<evidence type="ECO:0000256" key="3">
    <source>
        <dbReference type="ARBA" id="ARBA00005119"/>
    </source>
</evidence>
<comment type="cofactor">
    <cofactor evidence="1">
        <name>Mg(2+)</name>
        <dbReference type="ChEBI" id="CHEBI:18420"/>
    </cofactor>
</comment>
<gene>
    <name evidence="20" type="primary">TAM41</name>
    <name evidence="20" type="ORF">OC842_004201</name>
</gene>
<evidence type="ECO:0000256" key="10">
    <source>
        <dbReference type="ARBA" id="ARBA00022695"/>
    </source>
</evidence>
<dbReference type="AlphaFoldDB" id="A0AAN6GAC2"/>
<dbReference type="Pfam" id="PF09139">
    <property type="entry name" value="Tam41_Mmp37"/>
    <property type="match status" value="1"/>
</dbReference>
<keyword evidence="17" id="KW-1208">Phospholipid metabolism</keyword>
<comment type="subcellular location">
    <subcellularLocation>
        <location evidence="2">Mitochondrion inner membrane</location>
        <topology evidence="2">Peripheral membrane protein</topology>
        <orientation evidence="2">Matrix side</orientation>
    </subcellularLocation>
</comment>
<dbReference type="PANTHER" id="PTHR13619">
    <property type="entry name" value="PHOSPHATIDATE CYTIDYLYLTRANSFERASE, MITOCHONDRIAL"/>
    <property type="match status" value="1"/>
</dbReference>